<protein>
    <submittedName>
        <fullName evidence="3">Dihydroorotase</fullName>
    </submittedName>
</protein>
<feature type="domain" description="Amidohydrolase-related" evidence="2">
    <location>
        <begin position="57"/>
        <end position="187"/>
    </location>
</feature>
<dbReference type="SUPFAM" id="SSF51556">
    <property type="entry name" value="Metallo-dependent hydrolases"/>
    <property type="match status" value="1"/>
</dbReference>
<dbReference type="InterPro" id="IPR032466">
    <property type="entry name" value="Metal_Hydrolase"/>
</dbReference>
<gene>
    <name evidence="3" type="ORF">SAMN05660235_00189</name>
</gene>
<keyword evidence="4" id="KW-1185">Reference proteome</keyword>
<evidence type="ECO:0000256" key="1">
    <source>
        <dbReference type="ARBA" id="ARBA00001947"/>
    </source>
</evidence>
<dbReference type="AlphaFoldDB" id="A0A1G7HPI4"/>
<name>A0A1G7HPI4_9FIRM</name>
<dbReference type="SUPFAM" id="SSF51338">
    <property type="entry name" value="Composite domain of metallo-dependent hydrolases"/>
    <property type="match status" value="1"/>
</dbReference>
<sequence>MAYRYDILLKNGTVVDYATDREEVADVAIKDGKIAEIAPDIAPTLAQEVIELRGYHVVPGIVDLHTHISAWIGGKFGHKMLAKAGVTTTLDMAGPVDSVLDLARDYGVGLNVATIEYVRPEYTVKDTNPGTAELQDLLDRSLKKGAIGLKLLGGHYPLTPDATARAIEVANQNKAYIAFHCGTLNKGSNIEGFLEAIELAQGQALHIAHINSYTRGVIRPWMQEAEEAIAALIANPNIRCESYLSPLNGTSARCAQGAPESLQTRKCLEAGGFAPTEQGLEEAILAGWAQINMEAGGEVVLATGPEAAAYWRQKETDTTVSFNVNPPEPRLRLATAKRPDGRFVVDAISTDGGGIPRNVIVEMGLSLVKLQALTLKEFVQKTSYNPARILGLMNKGHFRPGADADITVLDLTRQQAFMTIVNGKVIMVNGYVCGQGSTVITTAAGADYVQAKGLQPRVVDLAQSAFYQI</sequence>
<evidence type="ECO:0000313" key="4">
    <source>
        <dbReference type="Proteomes" id="UP000243333"/>
    </source>
</evidence>
<dbReference type="RefSeq" id="WP_093687221.1">
    <property type="nucleotide sequence ID" value="NZ_FNBU01000001.1"/>
</dbReference>
<dbReference type="OrthoDB" id="9765462at2"/>
<evidence type="ECO:0000259" key="2">
    <source>
        <dbReference type="Pfam" id="PF01979"/>
    </source>
</evidence>
<dbReference type="Pfam" id="PF01979">
    <property type="entry name" value="Amidohydro_1"/>
    <property type="match status" value="2"/>
</dbReference>
<proteinExistence type="predicted"/>
<dbReference type="Proteomes" id="UP000243333">
    <property type="component" value="Unassembled WGS sequence"/>
</dbReference>
<dbReference type="InterPro" id="IPR011059">
    <property type="entry name" value="Metal-dep_hydrolase_composite"/>
</dbReference>
<evidence type="ECO:0000313" key="3">
    <source>
        <dbReference type="EMBL" id="SDF02345.1"/>
    </source>
</evidence>
<organism evidence="3 4">
    <name type="scientific">Sporolituus thermophilus DSM 23256</name>
    <dbReference type="NCBI Taxonomy" id="1123285"/>
    <lineage>
        <taxon>Bacteria</taxon>
        <taxon>Bacillati</taxon>
        <taxon>Bacillota</taxon>
        <taxon>Negativicutes</taxon>
        <taxon>Selenomonadales</taxon>
        <taxon>Sporomusaceae</taxon>
        <taxon>Sporolituus</taxon>
    </lineage>
</organism>
<reference evidence="4" key="1">
    <citation type="submission" date="2016-10" db="EMBL/GenBank/DDBJ databases">
        <authorList>
            <person name="Varghese N."/>
            <person name="Submissions S."/>
        </authorList>
    </citation>
    <scope>NUCLEOTIDE SEQUENCE [LARGE SCALE GENOMIC DNA]</scope>
    <source>
        <strain evidence="4">DSM 23256</strain>
    </source>
</reference>
<dbReference type="PANTHER" id="PTHR11647">
    <property type="entry name" value="HYDRANTOINASE/DIHYDROPYRIMIDINASE FAMILY MEMBER"/>
    <property type="match status" value="1"/>
</dbReference>
<dbReference type="GO" id="GO:0016810">
    <property type="term" value="F:hydrolase activity, acting on carbon-nitrogen (but not peptide) bonds"/>
    <property type="evidence" value="ECO:0007669"/>
    <property type="project" value="InterPro"/>
</dbReference>
<dbReference type="STRING" id="1123285.SAMN05660235_00189"/>
<dbReference type="InterPro" id="IPR050378">
    <property type="entry name" value="Metallo-dep_Hydrolases_sf"/>
</dbReference>
<dbReference type="Gene3D" id="3.20.20.140">
    <property type="entry name" value="Metal-dependent hydrolases"/>
    <property type="match status" value="2"/>
</dbReference>
<accession>A0A1G7HPI4</accession>
<dbReference type="InterPro" id="IPR006680">
    <property type="entry name" value="Amidohydro-rel"/>
</dbReference>
<dbReference type="PANTHER" id="PTHR11647:SF1">
    <property type="entry name" value="COLLAPSIN RESPONSE MEDIATOR PROTEIN"/>
    <property type="match status" value="1"/>
</dbReference>
<dbReference type="Gene3D" id="2.30.40.10">
    <property type="entry name" value="Urease, subunit C, domain 1"/>
    <property type="match status" value="1"/>
</dbReference>
<dbReference type="EMBL" id="FNBU01000001">
    <property type="protein sequence ID" value="SDF02345.1"/>
    <property type="molecule type" value="Genomic_DNA"/>
</dbReference>
<comment type="cofactor">
    <cofactor evidence="1">
        <name>Zn(2+)</name>
        <dbReference type="ChEBI" id="CHEBI:29105"/>
    </cofactor>
</comment>
<feature type="domain" description="Amidohydrolase-related" evidence="2">
    <location>
        <begin position="346"/>
        <end position="426"/>
    </location>
</feature>